<dbReference type="InterPro" id="IPR020781">
    <property type="entry name" value="ATPase_OSCP/d_CS"/>
</dbReference>
<keyword evidence="5 8" id="KW-0472">Membrane</keyword>
<dbReference type="AlphaFoldDB" id="A0A1C4B0V1"/>
<organism evidence="9 10">
    <name type="scientific">Weissella bombi</name>
    <dbReference type="NCBI Taxonomy" id="1505725"/>
    <lineage>
        <taxon>Bacteria</taxon>
        <taxon>Bacillati</taxon>
        <taxon>Bacillota</taxon>
        <taxon>Bacilli</taxon>
        <taxon>Lactobacillales</taxon>
        <taxon>Lactobacillaceae</taxon>
        <taxon>Weissella</taxon>
    </lineage>
</organism>
<dbReference type="GO" id="GO:0046933">
    <property type="term" value="F:proton-transporting ATP synthase activity, rotational mechanism"/>
    <property type="evidence" value="ECO:0007669"/>
    <property type="project" value="UniProtKB-UniRule"/>
</dbReference>
<comment type="subcellular location">
    <subcellularLocation>
        <location evidence="8">Cell membrane</location>
        <topology evidence="8">Peripheral membrane protein</topology>
    </subcellularLocation>
    <subcellularLocation>
        <location evidence="1">Membrane</location>
    </subcellularLocation>
</comment>
<dbReference type="Gene3D" id="1.10.520.20">
    <property type="entry name" value="N-terminal domain of the delta subunit of the F1F0-ATP synthase"/>
    <property type="match status" value="1"/>
</dbReference>
<evidence type="ECO:0000313" key="9">
    <source>
        <dbReference type="EMBL" id="SCC00358.1"/>
    </source>
</evidence>
<sequence>MALDQATIAKRYAVALFELTHDQGTDAATLAELSTIREVLVQNPDIIKALLSLRIDETSKTQLLHMLSDGTSQVVTNLINMAYDYRRMQNLPAIIDEYQTLVNKAAGIVDAEITTVVPLSDEQVARLTEQLVKRYEANEVRLTQVVDEDLLGGVIIKANNQILDGSLATKLAAIRQSIIR</sequence>
<dbReference type="PANTHER" id="PTHR11910">
    <property type="entry name" value="ATP SYNTHASE DELTA CHAIN"/>
    <property type="match status" value="1"/>
</dbReference>
<comment type="similarity">
    <text evidence="8">Belongs to the ATPase delta chain family.</text>
</comment>
<evidence type="ECO:0000256" key="1">
    <source>
        <dbReference type="ARBA" id="ARBA00004370"/>
    </source>
</evidence>
<dbReference type="EMBL" id="FMAO01000008">
    <property type="protein sequence ID" value="SCC00358.1"/>
    <property type="molecule type" value="Genomic_DNA"/>
</dbReference>
<evidence type="ECO:0000256" key="7">
    <source>
        <dbReference type="ARBA" id="ARBA00023310"/>
    </source>
</evidence>
<dbReference type="Pfam" id="PF00213">
    <property type="entry name" value="OSCP"/>
    <property type="match status" value="1"/>
</dbReference>
<comment type="function">
    <text evidence="8">F(1)F(0) ATP synthase produces ATP from ADP in the presence of a proton or sodium gradient. F-type ATPases consist of two structural domains, F(1) containing the extramembraneous catalytic core and F(0) containing the membrane proton channel, linked together by a central stalk and a peripheral stalk. During catalysis, ATP synthesis in the catalytic domain of F(1) is coupled via a rotary mechanism of the central stalk subunits to proton translocation.</text>
</comment>
<keyword evidence="8" id="KW-1003">Cell membrane</keyword>
<evidence type="ECO:0000256" key="6">
    <source>
        <dbReference type="ARBA" id="ARBA00023196"/>
    </source>
</evidence>
<keyword evidence="4 8" id="KW-0406">Ion transport</keyword>
<protein>
    <recommendedName>
        <fullName evidence="8">ATP synthase subunit delta</fullName>
    </recommendedName>
    <alternativeName>
        <fullName evidence="8">ATP synthase F(1) sector subunit delta</fullName>
    </alternativeName>
    <alternativeName>
        <fullName evidence="8">F-type ATPase subunit delta</fullName>
        <shortName evidence="8">F-ATPase subunit delta</shortName>
    </alternativeName>
</protein>
<dbReference type="GO" id="GO:0005886">
    <property type="term" value="C:plasma membrane"/>
    <property type="evidence" value="ECO:0007669"/>
    <property type="project" value="UniProtKB-SubCell"/>
</dbReference>
<evidence type="ECO:0000256" key="3">
    <source>
        <dbReference type="ARBA" id="ARBA00022781"/>
    </source>
</evidence>
<dbReference type="NCBIfam" id="TIGR01145">
    <property type="entry name" value="ATP_synt_delta"/>
    <property type="match status" value="1"/>
</dbReference>
<dbReference type="InterPro" id="IPR026015">
    <property type="entry name" value="ATP_synth_OSCP/delta_N_sf"/>
</dbReference>
<dbReference type="InterPro" id="IPR000711">
    <property type="entry name" value="ATPase_OSCP/dsu"/>
</dbReference>
<dbReference type="Proteomes" id="UP000199268">
    <property type="component" value="Unassembled WGS sequence"/>
</dbReference>
<name>A0A1C4B0V1_9LACO</name>
<keyword evidence="7 8" id="KW-0066">ATP synthesis</keyword>
<evidence type="ECO:0000256" key="8">
    <source>
        <dbReference type="HAMAP-Rule" id="MF_01416"/>
    </source>
</evidence>
<dbReference type="RefSeq" id="WP_092462876.1">
    <property type="nucleotide sequence ID" value="NZ_BJEE01000001.1"/>
</dbReference>
<comment type="function">
    <text evidence="8">This protein is part of the stalk that links CF(0) to CF(1). It either transmits conformational changes from CF(0) to CF(1) or is implicated in proton conduction.</text>
</comment>
<evidence type="ECO:0000256" key="4">
    <source>
        <dbReference type="ARBA" id="ARBA00023065"/>
    </source>
</evidence>
<proteinExistence type="inferred from homology"/>
<evidence type="ECO:0000313" key="10">
    <source>
        <dbReference type="Proteomes" id="UP000199268"/>
    </source>
</evidence>
<keyword evidence="6 8" id="KW-0139">CF(1)</keyword>
<dbReference type="STRING" id="1505725.GA0061074_10817"/>
<dbReference type="SUPFAM" id="SSF47928">
    <property type="entry name" value="N-terminal domain of the delta subunit of the F1F0-ATP synthase"/>
    <property type="match status" value="1"/>
</dbReference>
<reference evidence="10" key="1">
    <citation type="submission" date="2016-08" db="EMBL/GenBank/DDBJ databases">
        <authorList>
            <person name="Varghese N."/>
            <person name="Submissions Spin"/>
        </authorList>
    </citation>
    <scope>NUCLEOTIDE SEQUENCE [LARGE SCALE GENOMIC DNA]</scope>
    <source>
        <strain evidence="10">R-53094</strain>
    </source>
</reference>
<dbReference type="PRINTS" id="PR00125">
    <property type="entry name" value="ATPASEDELTA"/>
</dbReference>
<evidence type="ECO:0000256" key="5">
    <source>
        <dbReference type="ARBA" id="ARBA00023136"/>
    </source>
</evidence>
<gene>
    <name evidence="8" type="primary">atpH</name>
    <name evidence="9" type="ORF">GA0061074_10817</name>
</gene>
<dbReference type="GO" id="GO:0045259">
    <property type="term" value="C:proton-transporting ATP synthase complex"/>
    <property type="evidence" value="ECO:0007669"/>
    <property type="project" value="UniProtKB-KW"/>
</dbReference>
<keyword evidence="2 8" id="KW-0813">Transport</keyword>
<keyword evidence="3 8" id="KW-0375">Hydrogen ion transport</keyword>
<evidence type="ECO:0000256" key="2">
    <source>
        <dbReference type="ARBA" id="ARBA00022448"/>
    </source>
</evidence>
<accession>A0A1C4B0V1</accession>
<keyword evidence="10" id="KW-1185">Reference proteome</keyword>
<dbReference type="PROSITE" id="PS00389">
    <property type="entry name" value="ATPASE_DELTA"/>
    <property type="match status" value="1"/>
</dbReference>
<dbReference type="HAMAP" id="MF_01416">
    <property type="entry name" value="ATP_synth_delta_bact"/>
    <property type="match status" value="1"/>
</dbReference>
<dbReference type="OrthoDB" id="9786633at2"/>